<gene>
    <name evidence="2" type="ORF">IPT68_13960</name>
</gene>
<proteinExistence type="predicted"/>
<dbReference type="Proteomes" id="UP000594008">
    <property type="component" value="Chromosome"/>
</dbReference>
<evidence type="ECO:0000259" key="1">
    <source>
        <dbReference type="Pfam" id="PF04149"/>
    </source>
</evidence>
<dbReference type="KEGG" id="schf:IPT68_13960"/>
<protein>
    <submittedName>
        <fullName evidence="2">DUF397 domain-containing protein</fullName>
    </submittedName>
</protein>
<accession>A0A7M2THY1</accession>
<sequence length="72" mass="7569">MSSAESRDHGRPVWFKSSYSNGAGGECVECALTDAGALVRDSKRVGGSVVTVGRETWSCFVRAVKSGTVSQT</sequence>
<dbReference type="Pfam" id="PF04149">
    <property type="entry name" value="DUF397"/>
    <property type="match status" value="1"/>
</dbReference>
<reference evidence="2 3" key="1">
    <citation type="submission" date="2020-10" db="EMBL/GenBank/DDBJ databases">
        <title>Streptomyces chromofuscus complate genome analysis.</title>
        <authorList>
            <person name="Anwar N."/>
        </authorList>
    </citation>
    <scope>NUCLEOTIDE SEQUENCE [LARGE SCALE GENOMIC DNA]</scope>
    <source>
        <strain evidence="2 3">DSM 40273</strain>
    </source>
</reference>
<dbReference type="AlphaFoldDB" id="A0A7M2THY1"/>
<dbReference type="EMBL" id="CP063374">
    <property type="protein sequence ID" value="QOV46881.1"/>
    <property type="molecule type" value="Genomic_DNA"/>
</dbReference>
<feature type="domain" description="DUF397" evidence="1">
    <location>
        <begin position="13"/>
        <end position="65"/>
    </location>
</feature>
<dbReference type="RefSeq" id="WP_189699087.1">
    <property type="nucleotide sequence ID" value="NZ_BMTA01000011.1"/>
</dbReference>
<dbReference type="InterPro" id="IPR007278">
    <property type="entry name" value="DUF397"/>
</dbReference>
<name>A0A7M2THY1_STRCW</name>
<evidence type="ECO:0000313" key="3">
    <source>
        <dbReference type="Proteomes" id="UP000594008"/>
    </source>
</evidence>
<evidence type="ECO:0000313" key="2">
    <source>
        <dbReference type="EMBL" id="QOV46881.1"/>
    </source>
</evidence>
<keyword evidence="3" id="KW-1185">Reference proteome</keyword>
<organism evidence="2 3">
    <name type="scientific">Streptomyces chromofuscus</name>
    <dbReference type="NCBI Taxonomy" id="42881"/>
    <lineage>
        <taxon>Bacteria</taxon>
        <taxon>Bacillati</taxon>
        <taxon>Actinomycetota</taxon>
        <taxon>Actinomycetes</taxon>
        <taxon>Kitasatosporales</taxon>
        <taxon>Streptomycetaceae</taxon>
        <taxon>Streptomyces</taxon>
    </lineage>
</organism>